<dbReference type="GO" id="GO:0005886">
    <property type="term" value="C:plasma membrane"/>
    <property type="evidence" value="ECO:0007669"/>
    <property type="project" value="UniProtKB-SubCell"/>
</dbReference>
<dbReference type="EMBL" id="DF967972">
    <property type="protein sequence ID" value="GAP13942.1"/>
    <property type="molecule type" value="Genomic_DNA"/>
</dbReference>
<accession>A0A0S7BHG6</accession>
<gene>
    <name evidence="9" type="ORF">LARV_01701</name>
</gene>
<feature type="transmembrane region" description="Helical" evidence="8">
    <location>
        <begin position="6"/>
        <end position="28"/>
    </location>
</feature>
<evidence type="ECO:0000256" key="6">
    <source>
        <dbReference type="ARBA" id="ARBA00023136"/>
    </source>
</evidence>
<reference evidence="9" key="1">
    <citation type="submission" date="2015-07" db="EMBL/GenBank/DDBJ databases">
        <title>Draft Genome Sequences of Anaerolinea thermolimosa IMO-1, Bellilinea caldifistulae GOMI-1, Leptolinea tardivitalis YMTK-2, Levilinea saccharolytica KIBI-1,Longilinea arvoryzae KOME-1, Previously Described as Members of the Anaerolineaceae (Chloroflexi).</title>
        <authorList>
            <person name="Sekiguchi Y."/>
            <person name="Ohashi A."/>
            <person name="Matsuura N."/>
            <person name="Tourlousse M.D."/>
        </authorList>
    </citation>
    <scope>NUCLEOTIDE SEQUENCE [LARGE SCALE GENOMIC DNA]</scope>
    <source>
        <strain evidence="9">KOME-1</strain>
    </source>
</reference>
<feature type="binding site" evidence="7">
    <location>
        <position position="146"/>
    </location>
    <ligand>
        <name>Mg(2+)</name>
        <dbReference type="ChEBI" id="CHEBI:18420"/>
    </ligand>
</feature>
<keyword evidence="5 8" id="KW-1133">Transmembrane helix</keyword>
<organism evidence="9">
    <name type="scientific">Longilinea arvoryzae</name>
    <dbReference type="NCBI Taxonomy" id="360412"/>
    <lineage>
        <taxon>Bacteria</taxon>
        <taxon>Bacillati</taxon>
        <taxon>Chloroflexota</taxon>
        <taxon>Anaerolineae</taxon>
        <taxon>Anaerolineales</taxon>
        <taxon>Anaerolineaceae</taxon>
        <taxon>Longilinea</taxon>
    </lineage>
</organism>
<feature type="transmembrane region" description="Helical" evidence="8">
    <location>
        <begin position="234"/>
        <end position="253"/>
    </location>
</feature>
<feature type="transmembrane region" description="Helical" evidence="8">
    <location>
        <begin position="154"/>
        <end position="172"/>
    </location>
</feature>
<evidence type="ECO:0000256" key="5">
    <source>
        <dbReference type="ARBA" id="ARBA00022989"/>
    </source>
</evidence>
<comment type="subcellular location">
    <subcellularLocation>
        <location evidence="1">Cell membrane</location>
        <topology evidence="1">Multi-pass membrane protein</topology>
    </subcellularLocation>
</comment>
<dbReference type="Proteomes" id="UP000055060">
    <property type="component" value="Unassembled WGS sequence"/>
</dbReference>
<dbReference type="RefSeq" id="WP_075073239.1">
    <property type="nucleotide sequence ID" value="NZ_DF967972.1"/>
</dbReference>
<evidence type="ECO:0000256" key="3">
    <source>
        <dbReference type="ARBA" id="ARBA00022679"/>
    </source>
</evidence>
<keyword evidence="2" id="KW-1003">Cell membrane</keyword>
<dbReference type="InterPro" id="IPR000715">
    <property type="entry name" value="Glycosyl_transferase_4"/>
</dbReference>
<evidence type="ECO:0000313" key="10">
    <source>
        <dbReference type="Proteomes" id="UP000055060"/>
    </source>
</evidence>
<feature type="transmembrane region" description="Helical" evidence="8">
    <location>
        <begin position="284"/>
        <end position="303"/>
    </location>
</feature>
<dbReference type="AlphaFoldDB" id="A0A0S7BHG6"/>
<feature type="transmembrane region" description="Helical" evidence="8">
    <location>
        <begin position="178"/>
        <end position="197"/>
    </location>
</feature>
<feature type="transmembrane region" description="Helical" evidence="8">
    <location>
        <begin position="49"/>
        <end position="70"/>
    </location>
</feature>
<keyword evidence="7" id="KW-0479">Metal-binding</keyword>
<proteinExistence type="predicted"/>
<keyword evidence="7" id="KW-0460">Magnesium</keyword>
<feature type="transmembrane region" description="Helical" evidence="8">
    <location>
        <begin position="76"/>
        <end position="92"/>
    </location>
</feature>
<evidence type="ECO:0000313" key="9">
    <source>
        <dbReference type="EMBL" id="GAP13942.1"/>
    </source>
</evidence>
<sequence>MSESHLFFIISLAAITALLLSPIAIWFCRRVGLMDFPNREAHKLHHRPVPLAGGIVLFLVFVIVSLVQGIAFQSAFYVYLLPFCIILIFGIWDDIVSLPPLVKLAGQILAASVLIHNGVSVQLFASSFANYLLTIFWMAGITNAFNLTDSMDGLAAGLATLSAACLMLVTIQSGQFQLTVMSSIVLGGCIGVFFFNAHPALYFLGDSGAQFLGFFLAALAVAYAPVGYTPLTSWFIPILLVGVPIFDTTLVVYSRLRRRLPVYQAGLDHTFHRLIRLGISPNRAILSMHLCALILDCIAFILLQANPVLANGIIFLLGILAVASILFLDRPHLLEDNPYPYI</sequence>
<dbReference type="GO" id="GO:0071555">
    <property type="term" value="P:cell wall organization"/>
    <property type="evidence" value="ECO:0007669"/>
    <property type="project" value="TreeGrafter"/>
</dbReference>
<dbReference type="PANTHER" id="PTHR22926">
    <property type="entry name" value="PHOSPHO-N-ACETYLMURAMOYL-PENTAPEPTIDE-TRANSFERASE"/>
    <property type="match status" value="1"/>
</dbReference>
<feature type="transmembrane region" description="Helical" evidence="8">
    <location>
        <begin position="209"/>
        <end position="228"/>
    </location>
</feature>
<name>A0A0S7BHG6_9CHLR</name>
<dbReference type="GO" id="GO:0044038">
    <property type="term" value="P:cell wall macromolecule biosynthetic process"/>
    <property type="evidence" value="ECO:0007669"/>
    <property type="project" value="TreeGrafter"/>
</dbReference>
<evidence type="ECO:0000256" key="4">
    <source>
        <dbReference type="ARBA" id="ARBA00022692"/>
    </source>
</evidence>
<keyword evidence="10" id="KW-1185">Reference proteome</keyword>
<dbReference type="GO" id="GO:0016780">
    <property type="term" value="F:phosphotransferase activity, for other substituted phosphate groups"/>
    <property type="evidence" value="ECO:0007669"/>
    <property type="project" value="InterPro"/>
</dbReference>
<comment type="cofactor">
    <cofactor evidence="7">
        <name>Mg(2+)</name>
        <dbReference type="ChEBI" id="CHEBI:18420"/>
    </cofactor>
</comment>
<dbReference type="CDD" id="cd06853">
    <property type="entry name" value="GT_WecA_like"/>
    <property type="match status" value="1"/>
</dbReference>
<evidence type="ECO:0000256" key="8">
    <source>
        <dbReference type="SAM" id="Phobius"/>
    </source>
</evidence>
<feature type="transmembrane region" description="Helical" evidence="8">
    <location>
        <begin position="309"/>
        <end position="328"/>
    </location>
</feature>
<keyword evidence="4 8" id="KW-0812">Transmembrane</keyword>
<dbReference type="GO" id="GO:0009103">
    <property type="term" value="P:lipopolysaccharide biosynthetic process"/>
    <property type="evidence" value="ECO:0007669"/>
    <property type="project" value="TreeGrafter"/>
</dbReference>
<dbReference type="GO" id="GO:0046872">
    <property type="term" value="F:metal ion binding"/>
    <property type="evidence" value="ECO:0007669"/>
    <property type="project" value="UniProtKB-KW"/>
</dbReference>
<dbReference type="PANTHER" id="PTHR22926:SF3">
    <property type="entry name" value="UNDECAPRENYL-PHOSPHATE ALPHA-N-ACETYLGLUCOSAMINYL 1-PHOSPHATE TRANSFERASE"/>
    <property type="match status" value="1"/>
</dbReference>
<evidence type="ECO:0000256" key="2">
    <source>
        <dbReference type="ARBA" id="ARBA00022475"/>
    </source>
</evidence>
<keyword evidence="6 8" id="KW-0472">Membrane</keyword>
<dbReference type="STRING" id="360412.LARV_01701"/>
<protein>
    <submittedName>
        <fullName evidence="9">UDP-N-acetylmuramyl pentapeptide phosphotransferase/UDP-N-acetylglucosamine-1-phosphate transferase</fullName>
    </submittedName>
</protein>
<dbReference type="OrthoDB" id="9805475at2"/>
<evidence type="ECO:0000256" key="1">
    <source>
        <dbReference type="ARBA" id="ARBA00004651"/>
    </source>
</evidence>
<keyword evidence="3 9" id="KW-0808">Transferase</keyword>
<dbReference type="Pfam" id="PF00953">
    <property type="entry name" value="Glycos_transf_4"/>
    <property type="match status" value="1"/>
</dbReference>
<feature type="binding site" evidence="7">
    <location>
        <position position="206"/>
    </location>
    <ligand>
        <name>Mg(2+)</name>
        <dbReference type="ChEBI" id="CHEBI:18420"/>
    </ligand>
</feature>
<evidence type="ECO:0000256" key="7">
    <source>
        <dbReference type="PIRSR" id="PIRSR600715-1"/>
    </source>
</evidence>